<sequence>MNKHPFYFTLLICMTVLLVGWSQPDEKQNVLRVETADLTTKSDDIISKSKQHQINTIYVNINTNRSSFYYKEFIRKANEAGIDVHALEGKPSWGLEANQQSLIDFTKWVERYNGKVSENEKFEGIHLDIQAQHTEQWDENSKSVIEDWKANLSAFQNELSDAELTTSVSIPFYLGGFETPDQPEMPFNEWVIKQFDHTSILAHRDTIEGERGVIALIKDELKVANELGKKVSVGVTLADTGEDVTSFYEEGTEDMQMHLDVLQKHMKDNPAYTGYSIDQYSYLSTEKENPTTETEDTQQETSQSDLVKGTYIWHASNLIESPDEIIDFAKENNLNFLYTRLDRTKNFSVYKDFVEKAHAAGIEVHAMGGHPTWALQKGEKRMKMFVDYVTNYNASVSKEQQFDGIHLDVEPYTLQEWSEDKNAVMKTWKDNMELFVDEVEQKSNLETSVSLAMWLDDHETPGQPNLSFSKWVIKQLDHTAIMAFRDSSEGPGGIVDVSKEEVAFANNLGKDIIISVEMQKMEEAPHISFYEEGEEEMVTELDKTENALEENSSYQGEVVHSYEYWKDAAK</sequence>
<dbReference type="OrthoDB" id="7054537at2"/>
<evidence type="ECO:0000313" key="1">
    <source>
        <dbReference type="EMBL" id="MYL32032.1"/>
    </source>
</evidence>
<dbReference type="AlphaFoldDB" id="A0A6I4ZW05"/>
<comment type="caution">
    <text evidence="1">The sequence shown here is derived from an EMBL/GenBank/DDBJ whole genome shotgun (WGS) entry which is preliminary data.</text>
</comment>
<dbReference type="Proteomes" id="UP000468638">
    <property type="component" value="Unassembled WGS sequence"/>
</dbReference>
<proteinExistence type="predicted"/>
<gene>
    <name evidence="1" type="ORF">GLW05_00235</name>
</gene>
<reference evidence="1 2" key="1">
    <citation type="submission" date="2019-11" db="EMBL/GenBank/DDBJ databases">
        <title>Genome sequences of 17 halophilic strains isolated from different environments.</title>
        <authorList>
            <person name="Furrow R.E."/>
        </authorList>
    </citation>
    <scope>NUCLEOTIDE SEQUENCE [LARGE SCALE GENOMIC DNA]</scope>
    <source>
        <strain evidence="1 2">22514_16_FS</strain>
    </source>
</reference>
<dbReference type="RefSeq" id="WP_160847357.1">
    <property type="nucleotide sequence ID" value="NZ_WMEQ01000001.1"/>
</dbReference>
<evidence type="ECO:0000313" key="2">
    <source>
        <dbReference type="Proteomes" id="UP000468638"/>
    </source>
</evidence>
<dbReference type="EMBL" id="WMEQ01000001">
    <property type="protein sequence ID" value="MYL32032.1"/>
    <property type="molecule type" value="Genomic_DNA"/>
</dbReference>
<protein>
    <submittedName>
        <fullName evidence="1">Uncharacterized protein</fullName>
    </submittedName>
</protein>
<dbReference type="InterPro" id="IPR017853">
    <property type="entry name" value="GH"/>
</dbReference>
<dbReference type="SUPFAM" id="SSF51445">
    <property type="entry name" value="(Trans)glycosidases"/>
    <property type="match status" value="1"/>
</dbReference>
<organism evidence="1 2">
    <name type="scientific">Pontibacillus yanchengensis</name>
    <dbReference type="NCBI Taxonomy" id="462910"/>
    <lineage>
        <taxon>Bacteria</taxon>
        <taxon>Bacillati</taxon>
        <taxon>Bacillota</taxon>
        <taxon>Bacilli</taxon>
        <taxon>Bacillales</taxon>
        <taxon>Bacillaceae</taxon>
        <taxon>Pontibacillus</taxon>
    </lineage>
</organism>
<accession>A0A6I4ZW05</accession>
<name>A0A6I4ZW05_9BACI</name>